<keyword evidence="3" id="KW-1185">Reference proteome</keyword>
<sequence length="495" mass="57055">MVTTRLATKLKKERELSKAVLRAIKTMDASTCTSLDNMTTSVSTCTTSHDIVRSDSPIYEDMDTDSEVQLNCVTDESLRNKINNLNRQQRKLFDYVTSVEKFTPIFVSGYAGTGKSHVLTVIRDYWKIQNKLVYTTAYTNAAARVVEGKTCHSLFGFSFFGDHDANHTIKLPDCLIIDEISMLPKKMLEGIDQVLRNCRNATNDIFGGVNVIIFGDLYKTQPVVSYNNTLPCYKSELWHQFDLYMLNQNMRQTEEEFMTNLNLLRRGDAKCMNYFNSLEICTNVDDKKQLDYTTLVSTNQEANNINYKCYNLFYRYPEMVYRLHSKQVHRDTCDIIYNECQKMSIFRHYIKLKADTRVVVTFTTQNFVCGDIGTVVAVNPNSVVIRKDIDDKLYTLYNITLHFYPPGNVHRYIDAIIGLPINYAWAITMHKSQGLRIKKLIVKTDNVFAPGQLYSAISKAQNSSNLKLVNKITEKVIYNMDHIERVYNNMKNLIL</sequence>
<feature type="domain" description="DNA helicase Pif1-like DEAD-box helicase" evidence="1">
    <location>
        <begin position="85"/>
        <end position="256"/>
    </location>
</feature>
<dbReference type="EMBL" id="AF547984">
    <property type="protein sequence ID" value="AAP85745.1"/>
    <property type="molecule type" value="Genomic_DNA"/>
</dbReference>
<dbReference type="PANTHER" id="PTHR47642">
    <property type="entry name" value="ATP-DEPENDENT DNA HELICASE"/>
    <property type="match status" value="1"/>
</dbReference>
<dbReference type="InterPro" id="IPR027417">
    <property type="entry name" value="P-loop_NTPase"/>
</dbReference>
<dbReference type="GO" id="GO:0003678">
    <property type="term" value="F:DNA helicase activity"/>
    <property type="evidence" value="ECO:0007669"/>
    <property type="project" value="InterPro"/>
</dbReference>
<keyword evidence="2" id="KW-0547">Nucleotide-binding</keyword>
<reference evidence="2 3" key="1">
    <citation type="journal article" date="2003" name="Virology">
        <title>The complete sequence of the Adoxophyes orana granulovirus genome.</title>
        <authorList>
            <person name="Wormleaton S."/>
            <person name="Kuzio J."/>
            <person name="Winstanley D."/>
        </authorList>
    </citation>
    <scope>NUCLEOTIDE SEQUENCE [LARGE SCALE GENOMIC DNA]</scope>
</reference>
<dbReference type="Gene3D" id="3.40.50.300">
    <property type="entry name" value="P-loop containing nucleotide triphosphate hydrolases"/>
    <property type="match status" value="1"/>
</dbReference>
<keyword evidence="2" id="KW-0067">ATP-binding</keyword>
<dbReference type="PRINTS" id="PR00051">
    <property type="entry name" value="DNAA"/>
</dbReference>
<dbReference type="PANTHER" id="PTHR47642:SF6">
    <property type="entry name" value="ATP-DEPENDENT DNA HELICASE"/>
    <property type="match status" value="1"/>
</dbReference>
<dbReference type="GO" id="GO:0000723">
    <property type="term" value="P:telomere maintenance"/>
    <property type="evidence" value="ECO:0007669"/>
    <property type="project" value="InterPro"/>
</dbReference>
<dbReference type="OrthoDB" id="5394at10239"/>
<dbReference type="Proteomes" id="UP000202129">
    <property type="component" value="Segment"/>
</dbReference>
<accession>Q7T9Q7</accession>
<dbReference type="KEGG" id="vg:1463332"/>
<dbReference type="GO" id="GO:0006281">
    <property type="term" value="P:DNA repair"/>
    <property type="evidence" value="ECO:0007669"/>
    <property type="project" value="InterPro"/>
</dbReference>
<keyword evidence="2" id="KW-0347">Helicase</keyword>
<dbReference type="RefSeq" id="NP_872562.1">
    <property type="nucleotide sequence ID" value="NC_005038.1"/>
</dbReference>
<proteinExistence type="predicted"/>
<dbReference type="SUPFAM" id="SSF52540">
    <property type="entry name" value="P-loop containing nucleoside triphosphate hydrolases"/>
    <property type="match status" value="2"/>
</dbReference>
<protein>
    <submittedName>
        <fullName evidence="2">Helicase-2</fullName>
    </submittedName>
</protein>
<evidence type="ECO:0000313" key="3">
    <source>
        <dbReference type="Proteomes" id="UP000202129"/>
    </source>
</evidence>
<dbReference type="InterPro" id="IPR010285">
    <property type="entry name" value="DNA_helicase_pif1-like_DEAD"/>
</dbReference>
<dbReference type="InterPro" id="IPR051055">
    <property type="entry name" value="PIF1_helicase"/>
</dbReference>
<dbReference type="GeneID" id="1463332"/>
<organismHost>
    <name type="scientific">Adoxophyes</name>
    <dbReference type="NCBI Taxonomy" id="85584"/>
</organismHost>
<evidence type="ECO:0000259" key="1">
    <source>
        <dbReference type="Pfam" id="PF05970"/>
    </source>
</evidence>
<keyword evidence="2" id="KW-0378">Hydrolase</keyword>
<evidence type="ECO:0000313" key="2">
    <source>
        <dbReference type="EMBL" id="AAP85745.1"/>
    </source>
</evidence>
<dbReference type="InterPro" id="IPR020591">
    <property type="entry name" value="Chromosome_initiator_DnaA-like"/>
</dbReference>
<gene>
    <name evidence="2" type="primary">helicase-2</name>
</gene>
<name>Q7T9Q7_GVAO</name>
<organism evidence="2 3">
    <name type="scientific">Adoxophyes orana granulovirus</name>
    <name type="common">AoGV</name>
    <dbReference type="NCBI Taxonomy" id="170617"/>
    <lineage>
        <taxon>Viruses</taxon>
        <taxon>Viruses incertae sedis</taxon>
        <taxon>Naldaviricetes</taxon>
        <taxon>Lefavirales</taxon>
        <taxon>Baculoviridae</taxon>
        <taxon>Betabaculovirus</taxon>
        <taxon>Betabaculovirus adoranae</taxon>
    </lineage>
</organism>
<dbReference type="Pfam" id="PF05970">
    <property type="entry name" value="PIF1"/>
    <property type="match status" value="1"/>
</dbReference>